<accession>A0A319DSB9</accession>
<gene>
    <name evidence="2" type="ORF">BO82DRAFT_67388</name>
</gene>
<feature type="region of interest" description="Disordered" evidence="1">
    <location>
        <begin position="41"/>
        <end position="71"/>
    </location>
</feature>
<reference evidence="2 3" key="1">
    <citation type="submission" date="2016-12" db="EMBL/GenBank/DDBJ databases">
        <title>The genomes of Aspergillus section Nigri reveals drivers in fungal speciation.</title>
        <authorList>
            <consortium name="DOE Joint Genome Institute"/>
            <person name="Vesth T.C."/>
            <person name="Nybo J."/>
            <person name="Theobald S."/>
            <person name="Brandl J."/>
            <person name="Frisvad J.C."/>
            <person name="Nielsen K.F."/>
            <person name="Lyhne E.K."/>
            <person name="Kogle M.E."/>
            <person name="Kuo A."/>
            <person name="Riley R."/>
            <person name="Clum A."/>
            <person name="Nolan M."/>
            <person name="Lipzen A."/>
            <person name="Salamov A."/>
            <person name="Henrissat B."/>
            <person name="Wiebenga A."/>
            <person name="De Vries R.P."/>
            <person name="Grigoriev I.V."/>
            <person name="Mortensen U.H."/>
            <person name="Andersen M.R."/>
            <person name="Baker S.E."/>
        </authorList>
    </citation>
    <scope>NUCLEOTIDE SEQUENCE [LARGE SCALE GENOMIC DNA]</scope>
    <source>
        <strain evidence="2 3">CBS 121591</strain>
    </source>
</reference>
<proteinExistence type="predicted"/>
<dbReference type="AlphaFoldDB" id="A0A319DSB9"/>
<dbReference type="GeneID" id="37144200"/>
<dbReference type="VEuPathDB" id="FungiDB:BO82DRAFT_67388"/>
<protein>
    <submittedName>
        <fullName evidence="2">Uncharacterized protein</fullName>
    </submittedName>
</protein>
<evidence type="ECO:0000313" key="2">
    <source>
        <dbReference type="EMBL" id="PYH82092.1"/>
    </source>
</evidence>
<feature type="region of interest" description="Disordered" evidence="1">
    <location>
        <begin position="1"/>
        <end position="26"/>
    </location>
</feature>
<sequence>MTSLSKLRGFPSPKPNQSTLAFRGTVHPGFRATRELKLGGGGYYHHDNDHAHVHKGHSGNNGKKDERQKESQGCIVGRGLGPSINHALEWWSGGVMCALIPPLACAAPVPSATSSARVWRFSRMSIRGRSYGEGGRPLVCRLSQRAAPGGVGRELRITTSDACGFTPDAVAILLSIEGERGFWTHGWVPVPHLRVGVQRVRTDE</sequence>
<evidence type="ECO:0000256" key="1">
    <source>
        <dbReference type="SAM" id="MobiDB-lite"/>
    </source>
</evidence>
<dbReference type="EMBL" id="KZ821697">
    <property type="protein sequence ID" value="PYH82092.1"/>
    <property type="molecule type" value="Genomic_DNA"/>
</dbReference>
<organism evidence="2 3">
    <name type="scientific">Aspergillus uvarum CBS 121591</name>
    <dbReference type="NCBI Taxonomy" id="1448315"/>
    <lineage>
        <taxon>Eukaryota</taxon>
        <taxon>Fungi</taxon>
        <taxon>Dikarya</taxon>
        <taxon>Ascomycota</taxon>
        <taxon>Pezizomycotina</taxon>
        <taxon>Eurotiomycetes</taxon>
        <taxon>Eurotiomycetidae</taxon>
        <taxon>Eurotiales</taxon>
        <taxon>Aspergillaceae</taxon>
        <taxon>Aspergillus</taxon>
        <taxon>Aspergillus subgen. Circumdati</taxon>
    </lineage>
</organism>
<evidence type="ECO:0000313" key="3">
    <source>
        <dbReference type="Proteomes" id="UP000248340"/>
    </source>
</evidence>
<keyword evidence="3" id="KW-1185">Reference proteome</keyword>
<name>A0A319DSB9_9EURO</name>
<dbReference type="Proteomes" id="UP000248340">
    <property type="component" value="Unassembled WGS sequence"/>
</dbReference>
<dbReference type="RefSeq" id="XP_025492292.1">
    <property type="nucleotide sequence ID" value="XM_025641458.1"/>
</dbReference>